<name>A0A7Y9IUL4_9BURK</name>
<keyword evidence="2" id="KW-1185">Reference proteome</keyword>
<evidence type="ECO:0000313" key="1">
    <source>
        <dbReference type="EMBL" id="NYE83140.1"/>
    </source>
</evidence>
<reference evidence="1 2" key="1">
    <citation type="submission" date="2020-07" db="EMBL/GenBank/DDBJ databases">
        <title>Genomic Encyclopedia of Type Strains, Phase IV (KMG-V): Genome sequencing to study the core and pangenomes of soil and plant-associated prokaryotes.</title>
        <authorList>
            <person name="Whitman W."/>
        </authorList>
    </citation>
    <scope>NUCLEOTIDE SEQUENCE [LARGE SCALE GENOMIC DNA]</scope>
    <source>
        <strain evidence="1 2">SAS40</strain>
    </source>
</reference>
<gene>
    <name evidence="1" type="ORF">FHW18_002411</name>
</gene>
<accession>A0A7Y9IUL4</accession>
<sequence>MPAAFAVPAASARAAVPRRAALATRHVQVIRAFALALLAALLAALLPSAAQAHPHSWIDVRSAVLFADDGRITGIEQQWTFDELYTTYIVEEMGGGKKPSPKVAGQFASKVIANLEPFRYFVDVTVDGKPVKPARVTQYASEMRGQRLWLRFVVPLATPIDPRRLSTAFSVYDPTYYIAMEHADLRAVSLTGAPPAACQPALERTTPSPSVLARAFSMDAGAPADDTLGRQFAQKVVLTCR</sequence>
<proteinExistence type="predicted"/>
<dbReference type="EMBL" id="JACBYR010000001">
    <property type="protein sequence ID" value="NYE83140.1"/>
    <property type="molecule type" value="Genomic_DNA"/>
</dbReference>
<evidence type="ECO:0000313" key="2">
    <source>
        <dbReference type="Proteomes" id="UP000542125"/>
    </source>
</evidence>
<protein>
    <submittedName>
        <fullName evidence="1">ABC-type uncharacterized transport system substrate-binding protein</fullName>
    </submittedName>
</protein>
<dbReference type="Proteomes" id="UP000542125">
    <property type="component" value="Unassembled WGS sequence"/>
</dbReference>
<comment type="caution">
    <text evidence="1">The sequence shown here is derived from an EMBL/GenBank/DDBJ whole genome shotgun (WGS) entry which is preliminary data.</text>
</comment>
<dbReference type="AlphaFoldDB" id="A0A7Y9IUL4"/>
<dbReference type="Pfam" id="PF06226">
    <property type="entry name" value="DUF1007"/>
    <property type="match status" value="1"/>
</dbReference>
<dbReference type="RefSeq" id="WP_179586565.1">
    <property type="nucleotide sequence ID" value="NZ_JACBYR010000001.1"/>
</dbReference>
<dbReference type="InterPro" id="IPR010412">
    <property type="entry name" value="DUF1007"/>
</dbReference>
<organism evidence="1 2">
    <name type="scientific">Pigmentiphaga litoralis</name>
    <dbReference type="NCBI Taxonomy" id="516702"/>
    <lineage>
        <taxon>Bacteria</taxon>
        <taxon>Pseudomonadati</taxon>
        <taxon>Pseudomonadota</taxon>
        <taxon>Betaproteobacteria</taxon>
        <taxon>Burkholderiales</taxon>
        <taxon>Alcaligenaceae</taxon>
        <taxon>Pigmentiphaga</taxon>
    </lineage>
</organism>